<dbReference type="EMBL" id="NJHN03000008">
    <property type="protein sequence ID" value="KAH9426754.1"/>
    <property type="molecule type" value="Genomic_DNA"/>
</dbReference>
<dbReference type="Proteomes" id="UP000887458">
    <property type="component" value="Unassembled WGS sequence"/>
</dbReference>
<feature type="non-terminal residue" evidence="2">
    <location>
        <position position="1"/>
    </location>
</feature>
<keyword evidence="1" id="KW-0472">Membrane</keyword>
<gene>
    <name evidence="2" type="ORF">DERP_002854</name>
</gene>
<keyword evidence="3" id="KW-1185">Reference proteome</keyword>
<feature type="transmembrane region" description="Helical" evidence="1">
    <location>
        <begin position="6"/>
        <end position="27"/>
    </location>
</feature>
<proteinExistence type="predicted"/>
<evidence type="ECO:0000313" key="2">
    <source>
        <dbReference type="EMBL" id="KAH9426754.1"/>
    </source>
</evidence>
<protein>
    <submittedName>
        <fullName evidence="2">Uncharacterized protein</fullName>
    </submittedName>
</protein>
<keyword evidence="1" id="KW-0812">Transmembrane</keyword>
<keyword evidence="1" id="KW-1133">Transmembrane helix</keyword>
<accession>A0ABQ8JVU9</accession>
<comment type="caution">
    <text evidence="2">The sequence shown here is derived from an EMBL/GenBank/DDBJ whole genome shotgun (WGS) entry which is preliminary data.</text>
</comment>
<sequence length="81" mass="9778">SYYIEFFFILIQALYRCPMATIFFVFVSYSQAVRFRLYLNLYDLSDLIFSFLDPFIIANTMQRNSYNIFVVVVVCPFVYFE</sequence>
<reference evidence="2 3" key="2">
    <citation type="journal article" date="2022" name="Mol. Biol. Evol.">
        <title>Comparative Genomics Reveals Insights into the Divergent Evolution of Astigmatic Mites and Household Pest Adaptations.</title>
        <authorList>
            <person name="Xiong Q."/>
            <person name="Wan A.T."/>
            <person name="Liu X."/>
            <person name="Fung C.S."/>
            <person name="Xiao X."/>
            <person name="Malainual N."/>
            <person name="Hou J."/>
            <person name="Wang L."/>
            <person name="Wang M."/>
            <person name="Yang K.Y."/>
            <person name="Cui Y."/>
            <person name="Leung E.L."/>
            <person name="Nong W."/>
            <person name="Shin S.K."/>
            <person name="Au S.W."/>
            <person name="Jeong K.Y."/>
            <person name="Chew F.T."/>
            <person name="Hui J.H."/>
            <person name="Leung T.F."/>
            <person name="Tungtrongchitr A."/>
            <person name="Zhong N."/>
            <person name="Liu Z."/>
            <person name="Tsui S.K."/>
        </authorList>
    </citation>
    <scope>NUCLEOTIDE SEQUENCE [LARGE SCALE GENOMIC DNA]</scope>
    <source>
        <strain evidence="2">Derp</strain>
    </source>
</reference>
<evidence type="ECO:0000313" key="3">
    <source>
        <dbReference type="Proteomes" id="UP000887458"/>
    </source>
</evidence>
<name>A0ABQ8JVU9_DERPT</name>
<reference evidence="2 3" key="1">
    <citation type="journal article" date="2018" name="J. Allergy Clin. Immunol.">
        <title>High-quality assembly of Dermatophagoides pteronyssinus genome and transcriptome reveals a wide range of novel allergens.</title>
        <authorList>
            <person name="Liu X.Y."/>
            <person name="Yang K.Y."/>
            <person name="Wang M.Q."/>
            <person name="Kwok J.S."/>
            <person name="Zeng X."/>
            <person name="Yang Z."/>
            <person name="Xiao X.J."/>
            <person name="Lau C.P."/>
            <person name="Li Y."/>
            <person name="Huang Z.M."/>
            <person name="Ba J.G."/>
            <person name="Yim A.K."/>
            <person name="Ouyang C.Y."/>
            <person name="Ngai S.M."/>
            <person name="Chan T.F."/>
            <person name="Leung E.L."/>
            <person name="Liu L."/>
            <person name="Liu Z.G."/>
            <person name="Tsui S.K."/>
        </authorList>
    </citation>
    <scope>NUCLEOTIDE SEQUENCE [LARGE SCALE GENOMIC DNA]</scope>
    <source>
        <strain evidence="2">Derp</strain>
    </source>
</reference>
<evidence type="ECO:0000256" key="1">
    <source>
        <dbReference type="SAM" id="Phobius"/>
    </source>
</evidence>
<feature type="transmembrane region" description="Helical" evidence="1">
    <location>
        <begin position="64"/>
        <end position="80"/>
    </location>
</feature>
<organism evidence="2 3">
    <name type="scientific">Dermatophagoides pteronyssinus</name>
    <name type="common">European house dust mite</name>
    <dbReference type="NCBI Taxonomy" id="6956"/>
    <lineage>
        <taxon>Eukaryota</taxon>
        <taxon>Metazoa</taxon>
        <taxon>Ecdysozoa</taxon>
        <taxon>Arthropoda</taxon>
        <taxon>Chelicerata</taxon>
        <taxon>Arachnida</taxon>
        <taxon>Acari</taxon>
        <taxon>Acariformes</taxon>
        <taxon>Sarcoptiformes</taxon>
        <taxon>Astigmata</taxon>
        <taxon>Psoroptidia</taxon>
        <taxon>Analgoidea</taxon>
        <taxon>Pyroglyphidae</taxon>
        <taxon>Dermatophagoidinae</taxon>
        <taxon>Dermatophagoides</taxon>
    </lineage>
</organism>